<evidence type="ECO:0000256" key="1">
    <source>
        <dbReference type="ARBA" id="ARBA00022574"/>
    </source>
</evidence>
<feature type="repeat" description="WD" evidence="5">
    <location>
        <begin position="367"/>
        <end position="398"/>
    </location>
</feature>
<feature type="region of interest" description="Disordered" evidence="6">
    <location>
        <begin position="1271"/>
        <end position="1320"/>
    </location>
</feature>
<feature type="region of interest" description="Disordered" evidence="6">
    <location>
        <begin position="1463"/>
        <end position="1529"/>
    </location>
</feature>
<dbReference type="SUPFAM" id="SSF50978">
    <property type="entry name" value="WD40 repeat-like"/>
    <property type="match status" value="1"/>
</dbReference>
<feature type="compositionally biased region" description="Low complexity" evidence="6">
    <location>
        <begin position="829"/>
        <end position="839"/>
    </location>
</feature>
<dbReference type="PROSITE" id="PS50082">
    <property type="entry name" value="WD_REPEATS_2"/>
    <property type="match status" value="6"/>
</dbReference>
<dbReference type="Proteomes" id="UP000694941">
    <property type="component" value="Unplaced"/>
</dbReference>
<dbReference type="InterPro" id="IPR057452">
    <property type="entry name" value="BRWD/PHIP_N"/>
</dbReference>
<feature type="compositionally biased region" description="Low complexity" evidence="6">
    <location>
        <begin position="1936"/>
        <end position="1949"/>
    </location>
</feature>
<feature type="compositionally biased region" description="Acidic residues" evidence="6">
    <location>
        <begin position="1727"/>
        <end position="1737"/>
    </location>
</feature>
<organism evidence="8 9">
    <name type="scientific">Limulus polyphemus</name>
    <name type="common">Atlantic horseshoe crab</name>
    <dbReference type="NCBI Taxonomy" id="6850"/>
    <lineage>
        <taxon>Eukaryota</taxon>
        <taxon>Metazoa</taxon>
        <taxon>Ecdysozoa</taxon>
        <taxon>Arthropoda</taxon>
        <taxon>Chelicerata</taxon>
        <taxon>Merostomata</taxon>
        <taxon>Xiphosura</taxon>
        <taxon>Limulidae</taxon>
        <taxon>Limulus</taxon>
    </lineage>
</organism>
<feature type="repeat" description="WD" evidence="5">
    <location>
        <begin position="268"/>
        <end position="313"/>
    </location>
</feature>
<feature type="compositionally biased region" description="Basic and acidic residues" evidence="6">
    <location>
        <begin position="899"/>
        <end position="908"/>
    </location>
</feature>
<sequence>MSGLTKKTKKTSSLEAELYYLIAKFLNTGPCRKSAEILRQEIEEYQLMPCRIDWLGNYHQRSFEDLEQSYPHISHDHLLKICSRLGPVLDKEVPSSVPGVQTLLGAGRQSLLRTKQNALTATWRVSEMTARRHGCPFLPPSYTRSLYPPNIVYGLYAREASGPMKCIHLASSKMYAKQQLYRRMLGHLSSVYCVLFDRTGKYIFTGADDTLVKIWSAWDGRLLSSLRGHSAEITDMAVTYDNSLIAASSVDKIIRVWCLRTTAPVAVLTGHTGMVTSLQFCPYPKGSLHYLISTGNDGCVCFWQWSTKTTIFNPKPLKFTERNRAGAQMICSSFSSGGIFLATGSTDHHVRVYNILGNSEPEKIMELEFHSDRVDSLQFSHIGCRFITGSKDGTALVWWYERQKWNTTCLKMTAKLPGVPPDEGEDTKLKLKVTMVGWSLDDSLVITAVNDHSLKVWDSYTGTLKHILNCHEDEVFVLETHPTDTRILLSAGHDGRIVLWDIISGVVIKSFFNTIEGQGHGAVFDCKFSFDGLMFASTDSHGHISIFGLGSNERYKKVPEEQFFHTDYRPLIRDSNQHVLDEQTQCAPHLMPPPFLVDIDGNPYPPHLQRLVPGRENCNESQLIPYIAVLAEGQAEILEPIRPVENDQQRRTIDEMIERLQQQQNVRRVNPPGTPGGGGRENDRNAQGPLSPRLLVQRSLSGHSRVGMRRNGDIEGVRQSSGNWQSRGQFSGGPSWLKKVVVKPMSFQQVHQHERVRQAAADHELAHFNREKRKKPIRDVQEEETDSLKIRRQRRSTRKQQQQQNTRTRSVRELTRNNRYAEDFENPEEISISSSNPSESSDEDGRTWADSSSGEAGTDSPEHSDWTADVGVSLDSSRKKTRTLRYQSNEEDDEGEEETQAKEEEERKERKRKQNKRRNRKIKEVPEEYKPPEWLTDVIPHKTPYVPQVGDEVVYFRQGHELYIKAVRKGKIYDISLKNQPFRKHNLREQELVRVEDIKYEIRPPRLCHLQLVMIDPETGDPTGESFTLKYHDMADVIDFLVLRYYYNQAMERHWKAADRFRCIIDDAWWLGRIDHQEPLQEEYPDCMFQCFFVMWDNQEMERMSPWDFEPLDLSRLPDEQGGSIDVTDDERLAMKYVPKPSEWPKCGQDQECDRLARGLEQVIELAIAEPFMVPVDLNRYPVYALVVEYPIDLSTIKARLENRFYRRLEAVKFDVKFIEKNAKKFNEPKSHIVKQANIITEVLLRFIETSDCTDPMLLYQEIMEARQTQSLLSESDDDDVTTSDTEDEENGEEDQSAEIKYHEKRRKKSLENKPTKRKRLQSRECTSSTWIKQCLDLIELIFECEDSTPFRQPVDQSEYPDYRDIIDHPMDLSTVKNKLQTGSYGSPVEFCKDMRLIFQNSRNYNTNKRSKIYGMTIRLSAMFEEHIRGIVSDWRSAVKYEEKVRNNQYVSNRRKPLQLSIADWSHPSGNHPALRSALTSSQGRQEPSSVAASHSRWVAEGEASSSNGGEGTSKKKKGSQILKEGEKKKLEENSQINFTSKIIEENTSTSKDFLGKHISNGVVKKKRSLRSSADTSRRESPVSIDAHDSDRDQSEDENLPSSSKKMERNKNVYVPPNNDHRYHKQDISNESLKNRSDLTDEDHRKSKRRKSAKNKVDKCESSCNVNQRDTSGSESEKQPSSSASKRMLSRKRKHFSDSKTSQDGNTSEDRVSRRAMKKANLHLDEDSQSDEEESDGEITLKLPKGSQRNIKNISKNLKTEHWDEMTSTEEESEDEPRDKNYFGKRKKFNKIIQSEDSLSSEEDDCRTENSKIVGKSVKELRPLNKSSKNYNESRQMCKDKLRGSNSQKSNPELSRYNVRILRNPTQSKNAFSDDSSDKDSSDSESTSDSSESSESSSDCSSDSESESRTSESQELSNSKGYSSARKKSGIRRSSRTATRNSTRATRSALTPSQSLEAPSRRSRRIQTRNKKVHYQEDSEQEYESSQTNESIDSQVREALSVSSRGRVRKLSRHARAMIAE</sequence>
<dbReference type="Pfam" id="PF00400">
    <property type="entry name" value="WD40"/>
    <property type="match status" value="6"/>
</dbReference>
<name>A0ABM1B840_LIMPO</name>
<dbReference type="CDD" id="cd05529">
    <property type="entry name" value="Bromo_WDR9_I_like"/>
    <property type="match status" value="1"/>
</dbReference>
<feature type="region of interest" description="Disordered" evidence="6">
    <location>
        <begin position="660"/>
        <end position="735"/>
    </location>
</feature>
<feature type="repeat" description="WD" evidence="5">
    <location>
        <begin position="468"/>
        <end position="510"/>
    </location>
</feature>
<feature type="compositionally biased region" description="Basic and acidic residues" evidence="6">
    <location>
        <begin position="1619"/>
        <end position="1645"/>
    </location>
</feature>
<feature type="region of interest" description="Disordered" evidence="6">
    <location>
        <begin position="763"/>
        <end position="919"/>
    </location>
</feature>
<dbReference type="Gene3D" id="1.20.920.10">
    <property type="entry name" value="Bromodomain-like"/>
    <property type="match status" value="2"/>
</dbReference>
<keyword evidence="1 5" id="KW-0853">WD repeat</keyword>
<dbReference type="SMART" id="SM00297">
    <property type="entry name" value="BROMO"/>
    <property type="match status" value="2"/>
</dbReference>
<feature type="compositionally biased region" description="Acidic residues" evidence="6">
    <location>
        <begin position="1275"/>
        <end position="1297"/>
    </location>
</feature>
<evidence type="ECO:0000313" key="8">
    <source>
        <dbReference type="Proteomes" id="UP000694941"/>
    </source>
</evidence>
<dbReference type="Gene3D" id="2.130.10.10">
    <property type="entry name" value="YVTN repeat-like/Quinoprotein amine dehydrogenase"/>
    <property type="match status" value="2"/>
</dbReference>
<evidence type="ECO:0000256" key="4">
    <source>
        <dbReference type="PROSITE-ProRule" id="PRU00035"/>
    </source>
</evidence>
<dbReference type="SMART" id="SM00320">
    <property type="entry name" value="WD40"/>
    <property type="match status" value="8"/>
</dbReference>
<feature type="compositionally biased region" description="Low complexity" evidence="6">
    <location>
        <begin position="661"/>
        <end position="671"/>
    </location>
</feature>
<dbReference type="PROSITE" id="PS00633">
    <property type="entry name" value="BROMODOMAIN_1"/>
    <property type="match status" value="1"/>
</dbReference>
<accession>A0ABM1B840</accession>
<dbReference type="PROSITE" id="PS00678">
    <property type="entry name" value="WD_REPEATS_1"/>
    <property type="match status" value="1"/>
</dbReference>
<feature type="compositionally biased region" description="Polar residues" evidence="6">
    <location>
        <begin position="1844"/>
        <end position="1853"/>
    </location>
</feature>
<feature type="compositionally biased region" description="Basic and acidic residues" evidence="6">
    <location>
        <begin position="810"/>
        <end position="822"/>
    </location>
</feature>
<dbReference type="InterPro" id="IPR018359">
    <property type="entry name" value="Bromodomain_CS"/>
</dbReference>
<feature type="repeat" description="WD" evidence="5">
    <location>
        <begin position="184"/>
        <end position="225"/>
    </location>
</feature>
<dbReference type="InterPro" id="IPR036427">
    <property type="entry name" value="Bromodomain-like_sf"/>
</dbReference>
<reference evidence="9" key="1">
    <citation type="submission" date="2025-08" db="UniProtKB">
        <authorList>
            <consortium name="RefSeq"/>
        </authorList>
    </citation>
    <scope>IDENTIFICATION</scope>
    <source>
        <tissue evidence="9">Muscle</tissue>
    </source>
</reference>
<dbReference type="InterPro" id="IPR052060">
    <property type="entry name" value="Bromo_WD_repeat"/>
</dbReference>
<feature type="domain" description="Bromo" evidence="7">
    <location>
        <begin position="1164"/>
        <end position="1234"/>
    </location>
</feature>
<feature type="compositionally biased region" description="Acidic residues" evidence="6">
    <location>
        <begin position="889"/>
        <end position="898"/>
    </location>
</feature>
<keyword evidence="8" id="KW-1185">Reference proteome</keyword>
<keyword evidence="2" id="KW-0677">Repeat</keyword>
<feature type="compositionally biased region" description="Low complexity" evidence="6">
    <location>
        <begin position="1884"/>
        <end position="1903"/>
    </location>
</feature>
<dbReference type="PANTHER" id="PTHR16266:SF17">
    <property type="entry name" value="BRWD3"/>
    <property type="match status" value="1"/>
</dbReference>
<feature type="compositionally biased region" description="Polar residues" evidence="6">
    <location>
        <begin position="1825"/>
        <end position="1835"/>
    </location>
</feature>
<dbReference type="InterPro" id="IPR015943">
    <property type="entry name" value="WD40/YVTN_repeat-like_dom_sf"/>
</dbReference>
<evidence type="ECO:0000256" key="3">
    <source>
        <dbReference type="ARBA" id="ARBA00023117"/>
    </source>
</evidence>
<dbReference type="InterPro" id="IPR019775">
    <property type="entry name" value="WD40_repeat_CS"/>
</dbReference>
<proteinExistence type="predicted"/>
<dbReference type="RefSeq" id="XP_013776730.1">
    <property type="nucleotide sequence ID" value="XM_013921276.2"/>
</dbReference>
<dbReference type="Pfam" id="PF25437">
    <property type="entry name" value="BRWD1_N"/>
    <property type="match status" value="1"/>
</dbReference>
<dbReference type="InterPro" id="IPR001680">
    <property type="entry name" value="WD40_rpt"/>
</dbReference>
<dbReference type="Pfam" id="PF00439">
    <property type="entry name" value="Bromodomain"/>
    <property type="match status" value="2"/>
</dbReference>
<dbReference type="PROSITE" id="PS50014">
    <property type="entry name" value="BROMODOMAIN_2"/>
    <property type="match status" value="2"/>
</dbReference>
<evidence type="ECO:0000256" key="6">
    <source>
        <dbReference type="SAM" id="MobiDB-lite"/>
    </source>
</evidence>
<feature type="compositionally biased region" description="Basic and acidic residues" evidence="6">
    <location>
        <begin position="1576"/>
        <end position="1593"/>
    </location>
</feature>
<feature type="compositionally biased region" description="Polar residues" evidence="6">
    <location>
        <begin position="1478"/>
        <end position="1493"/>
    </location>
</feature>
<feature type="region of interest" description="Disordered" evidence="6">
    <location>
        <begin position="1763"/>
        <end position="1993"/>
    </location>
</feature>
<dbReference type="GeneID" id="106461453"/>
<feature type="compositionally biased region" description="Polar residues" evidence="6">
    <location>
        <begin position="1662"/>
        <end position="1671"/>
    </location>
</feature>
<feature type="compositionally biased region" description="Basic residues" evidence="6">
    <location>
        <begin position="1961"/>
        <end position="1973"/>
    </location>
</feature>
<evidence type="ECO:0000256" key="5">
    <source>
        <dbReference type="PROSITE-ProRule" id="PRU00221"/>
    </source>
</evidence>
<dbReference type="PANTHER" id="PTHR16266">
    <property type="entry name" value="WD REPEAT DOMAIN 9"/>
    <property type="match status" value="1"/>
</dbReference>
<dbReference type="InterPro" id="IPR036322">
    <property type="entry name" value="WD40_repeat_dom_sf"/>
</dbReference>
<evidence type="ECO:0000259" key="7">
    <source>
        <dbReference type="PROSITE" id="PS50014"/>
    </source>
</evidence>
<dbReference type="Pfam" id="PF25313">
    <property type="entry name" value="BRWD_AD"/>
    <property type="match status" value="1"/>
</dbReference>
<feature type="compositionally biased region" description="Low complexity" evidence="6">
    <location>
        <begin position="799"/>
        <end position="808"/>
    </location>
</feature>
<dbReference type="CDD" id="cd00200">
    <property type="entry name" value="WD40"/>
    <property type="match status" value="1"/>
</dbReference>
<feature type="compositionally biased region" description="Polar residues" evidence="6">
    <location>
        <begin position="718"/>
        <end position="729"/>
    </location>
</feature>
<protein>
    <submittedName>
        <fullName evidence="9">Bromodomain and WD repeat-containing protein 3-like</fullName>
    </submittedName>
</protein>
<feature type="repeat" description="WD" evidence="5">
    <location>
        <begin position="226"/>
        <end position="267"/>
    </location>
</feature>
<dbReference type="PRINTS" id="PR00503">
    <property type="entry name" value="BROMODOMAIN"/>
</dbReference>
<feature type="domain" description="Bromo" evidence="7">
    <location>
        <begin position="1343"/>
        <end position="1413"/>
    </location>
</feature>
<feature type="region of interest" description="Disordered" evidence="6">
    <location>
        <begin position="1566"/>
        <end position="1746"/>
    </location>
</feature>
<dbReference type="PROSITE" id="PS50294">
    <property type="entry name" value="WD_REPEATS_REGION"/>
    <property type="match status" value="4"/>
</dbReference>
<evidence type="ECO:0000313" key="9">
    <source>
        <dbReference type="RefSeq" id="XP_013776730.1"/>
    </source>
</evidence>
<dbReference type="SUPFAM" id="SSF47370">
    <property type="entry name" value="Bromodomain"/>
    <property type="match status" value="2"/>
</dbReference>
<feature type="repeat" description="WD" evidence="5">
    <location>
        <begin position="433"/>
        <end position="467"/>
    </location>
</feature>
<gene>
    <name evidence="9" type="primary">LOC106461453</name>
</gene>
<evidence type="ECO:0000256" key="2">
    <source>
        <dbReference type="ARBA" id="ARBA00022737"/>
    </source>
</evidence>
<keyword evidence="3 4" id="KW-0103">Bromodomain</keyword>
<feature type="compositionally biased region" description="Basic residues" evidence="6">
    <location>
        <begin position="1925"/>
        <end position="1935"/>
    </location>
</feature>
<dbReference type="InterPro" id="IPR057451">
    <property type="entry name" value="BRWD/PHIP_AD"/>
</dbReference>
<feature type="compositionally biased region" description="Acidic residues" evidence="6">
    <location>
        <begin position="1767"/>
        <end position="1776"/>
    </location>
</feature>
<feature type="compositionally biased region" description="Basic residues" evidence="6">
    <location>
        <begin position="909"/>
        <end position="919"/>
    </location>
</feature>
<dbReference type="InterPro" id="IPR001487">
    <property type="entry name" value="Bromodomain"/>
</dbReference>